<comment type="cofactor">
    <cofactor evidence="8">
        <name>Mg(2+)</name>
        <dbReference type="ChEBI" id="CHEBI:18420"/>
    </cofactor>
</comment>
<feature type="binding site" evidence="8">
    <location>
        <position position="64"/>
    </location>
    <ligand>
        <name>Mg(2+)</name>
        <dbReference type="ChEBI" id="CHEBI:18420"/>
    </ligand>
</feature>
<dbReference type="NCBIfam" id="TIGR02191">
    <property type="entry name" value="RNaseIII"/>
    <property type="match status" value="1"/>
</dbReference>
<evidence type="ECO:0000256" key="6">
    <source>
        <dbReference type="ARBA" id="ARBA00022801"/>
    </source>
</evidence>
<dbReference type="EMBL" id="CP000878">
    <property type="protein sequence ID" value="ABX09658.1"/>
    <property type="molecule type" value="Genomic_DNA"/>
</dbReference>
<dbReference type="RefSeq" id="WP_012196278.1">
    <property type="nucleotide sequence ID" value="NC_009976.1"/>
</dbReference>
<dbReference type="GO" id="GO:0004525">
    <property type="term" value="F:ribonuclease III activity"/>
    <property type="evidence" value="ECO:0007669"/>
    <property type="project" value="UniProtKB-UniRule"/>
</dbReference>
<dbReference type="PANTHER" id="PTHR11207">
    <property type="entry name" value="RIBONUCLEASE III"/>
    <property type="match status" value="1"/>
</dbReference>
<dbReference type="GO" id="GO:0019843">
    <property type="term" value="F:rRNA binding"/>
    <property type="evidence" value="ECO:0007669"/>
    <property type="project" value="UniProtKB-KW"/>
</dbReference>
<keyword evidence="8" id="KW-0479">Metal-binding</keyword>
<dbReference type="Proteomes" id="UP000000788">
    <property type="component" value="Chromosome"/>
</dbReference>
<dbReference type="GO" id="GO:0005737">
    <property type="term" value="C:cytoplasm"/>
    <property type="evidence" value="ECO:0007669"/>
    <property type="project" value="UniProtKB-SubCell"/>
</dbReference>
<evidence type="ECO:0000256" key="4">
    <source>
        <dbReference type="ARBA" id="ARBA00022722"/>
    </source>
</evidence>
<evidence type="ECO:0000259" key="9">
    <source>
        <dbReference type="PROSITE" id="PS50137"/>
    </source>
</evidence>
<dbReference type="OrthoDB" id="9805026at2"/>
<dbReference type="InterPro" id="IPR014720">
    <property type="entry name" value="dsRBD_dom"/>
</dbReference>
<dbReference type="InterPro" id="IPR000999">
    <property type="entry name" value="RNase_III_dom"/>
</dbReference>
<evidence type="ECO:0000313" key="11">
    <source>
        <dbReference type="EMBL" id="ABX09658.1"/>
    </source>
</evidence>
<keyword evidence="4 8" id="KW-0540">Nuclease</keyword>
<evidence type="ECO:0000256" key="2">
    <source>
        <dbReference type="ARBA" id="ARBA00010183"/>
    </source>
</evidence>
<keyword evidence="12" id="KW-1185">Reference proteome</keyword>
<organism evidence="11 12">
    <name type="scientific">Prochlorococcus marinus (strain MIT 9211)</name>
    <dbReference type="NCBI Taxonomy" id="93059"/>
    <lineage>
        <taxon>Bacteria</taxon>
        <taxon>Bacillati</taxon>
        <taxon>Cyanobacteriota</taxon>
        <taxon>Cyanophyceae</taxon>
        <taxon>Synechococcales</taxon>
        <taxon>Prochlorococcaceae</taxon>
        <taxon>Prochlorococcus</taxon>
    </lineage>
</organism>
<keyword evidence="8" id="KW-0698">rRNA processing</keyword>
<dbReference type="Gene3D" id="3.30.160.20">
    <property type="match status" value="1"/>
</dbReference>
<dbReference type="GO" id="GO:0010468">
    <property type="term" value="P:regulation of gene expression"/>
    <property type="evidence" value="ECO:0007669"/>
    <property type="project" value="TreeGrafter"/>
</dbReference>
<dbReference type="GO" id="GO:0046872">
    <property type="term" value="F:metal ion binding"/>
    <property type="evidence" value="ECO:0007669"/>
    <property type="project" value="UniProtKB-KW"/>
</dbReference>
<dbReference type="PROSITE" id="PS00517">
    <property type="entry name" value="RNASE_3_1"/>
    <property type="match status" value="1"/>
</dbReference>
<dbReference type="PROSITE" id="PS50137">
    <property type="entry name" value="DS_RBD"/>
    <property type="match status" value="1"/>
</dbReference>
<evidence type="ECO:0000256" key="5">
    <source>
        <dbReference type="ARBA" id="ARBA00022759"/>
    </source>
</evidence>
<evidence type="ECO:0000313" key="12">
    <source>
        <dbReference type="Proteomes" id="UP000000788"/>
    </source>
</evidence>
<feature type="domain" description="RNase III" evidence="10">
    <location>
        <begin position="17"/>
        <end position="146"/>
    </location>
</feature>
<dbReference type="Gene3D" id="1.10.1520.10">
    <property type="entry name" value="Ribonuclease III domain"/>
    <property type="match status" value="1"/>
</dbReference>
<dbReference type="PROSITE" id="PS50142">
    <property type="entry name" value="RNASE_3_2"/>
    <property type="match status" value="1"/>
</dbReference>
<keyword evidence="5 8" id="KW-0255">Endonuclease</keyword>
<dbReference type="SMART" id="SM00358">
    <property type="entry name" value="DSRM"/>
    <property type="match status" value="1"/>
</dbReference>
<dbReference type="InterPro" id="IPR011907">
    <property type="entry name" value="RNase_III"/>
</dbReference>
<dbReference type="CDD" id="cd10845">
    <property type="entry name" value="DSRM_RNAse_III_family"/>
    <property type="match status" value="1"/>
</dbReference>
<evidence type="ECO:0000256" key="3">
    <source>
        <dbReference type="ARBA" id="ARBA00022664"/>
    </source>
</evidence>
<protein>
    <recommendedName>
        <fullName evidence="8">Ribonuclease 3</fullName>
        <ecNumber evidence="8">3.1.26.3</ecNumber>
    </recommendedName>
    <alternativeName>
        <fullName evidence="8">Ribonuclease III</fullName>
        <shortName evidence="8">RNase III</shortName>
    </alternativeName>
</protein>
<dbReference type="PANTHER" id="PTHR11207:SF0">
    <property type="entry name" value="RIBONUCLEASE 3"/>
    <property type="match status" value="1"/>
</dbReference>
<dbReference type="AlphaFoldDB" id="A9BD45"/>
<keyword evidence="8" id="KW-0699">rRNA-binding</keyword>
<evidence type="ECO:0000256" key="8">
    <source>
        <dbReference type="HAMAP-Rule" id="MF_00104"/>
    </source>
</evidence>
<evidence type="ECO:0000256" key="1">
    <source>
        <dbReference type="ARBA" id="ARBA00000109"/>
    </source>
</evidence>
<dbReference type="eggNOG" id="COG0571">
    <property type="taxonomic scope" value="Bacteria"/>
</dbReference>
<keyword evidence="7 8" id="KW-0694">RNA-binding</keyword>
<evidence type="ECO:0000256" key="7">
    <source>
        <dbReference type="ARBA" id="ARBA00022884"/>
    </source>
</evidence>
<dbReference type="Pfam" id="PF14622">
    <property type="entry name" value="Ribonucleas_3_3"/>
    <property type="match status" value="1"/>
</dbReference>
<dbReference type="GO" id="GO:0008033">
    <property type="term" value="P:tRNA processing"/>
    <property type="evidence" value="ECO:0007669"/>
    <property type="project" value="UniProtKB-KW"/>
</dbReference>
<gene>
    <name evidence="8 11" type="primary">rnc</name>
    <name evidence="11" type="ordered locus">P9211_17271</name>
</gene>
<keyword evidence="3 8" id="KW-0507">mRNA processing</keyword>
<comment type="subunit">
    <text evidence="8">Homodimer.</text>
</comment>
<keyword evidence="6 8" id="KW-0378">Hydrolase</keyword>
<feature type="binding site" evidence="8">
    <location>
        <position position="136"/>
    </location>
    <ligand>
        <name>Mg(2+)</name>
        <dbReference type="ChEBI" id="CHEBI:18420"/>
    </ligand>
</feature>
<dbReference type="HAMAP" id="MF_00104">
    <property type="entry name" value="RNase_III"/>
    <property type="match status" value="1"/>
</dbReference>
<proteinExistence type="inferred from homology"/>
<feature type="active site" evidence="8">
    <location>
        <position position="68"/>
    </location>
</feature>
<dbReference type="EC" id="3.1.26.3" evidence="8"/>
<name>A9BD45_PROM4</name>
<dbReference type="GO" id="GO:0003725">
    <property type="term" value="F:double-stranded RNA binding"/>
    <property type="evidence" value="ECO:0007669"/>
    <property type="project" value="TreeGrafter"/>
</dbReference>
<dbReference type="SMART" id="SM00535">
    <property type="entry name" value="RIBOc"/>
    <property type="match status" value="1"/>
</dbReference>
<comment type="similarity">
    <text evidence="2">Belongs to the ribonuclease III family.</text>
</comment>
<dbReference type="Pfam" id="PF00035">
    <property type="entry name" value="dsrm"/>
    <property type="match status" value="1"/>
</dbReference>
<dbReference type="CDD" id="cd00593">
    <property type="entry name" value="RIBOc"/>
    <property type="match status" value="1"/>
</dbReference>
<dbReference type="GO" id="GO:0006364">
    <property type="term" value="P:rRNA processing"/>
    <property type="evidence" value="ECO:0007669"/>
    <property type="project" value="UniProtKB-UniRule"/>
</dbReference>
<dbReference type="GO" id="GO:0006397">
    <property type="term" value="P:mRNA processing"/>
    <property type="evidence" value="ECO:0007669"/>
    <property type="project" value="UniProtKB-UniRule"/>
</dbReference>
<dbReference type="SUPFAM" id="SSF54768">
    <property type="entry name" value="dsRNA-binding domain-like"/>
    <property type="match status" value="1"/>
</dbReference>
<reference evidence="11 12" key="1">
    <citation type="journal article" date="2007" name="PLoS Genet.">
        <title>Patterns and implications of gene gain and loss in the evolution of Prochlorococcus.</title>
        <authorList>
            <person name="Kettler G.C."/>
            <person name="Martiny A.C."/>
            <person name="Huang K."/>
            <person name="Zucker J."/>
            <person name="Coleman M.L."/>
            <person name="Rodrigue S."/>
            <person name="Chen F."/>
            <person name="Lapidus A."/>
            <person name="Ferriera S."/>
            <person name="Johnson J."/>
            <person name="Steglich C."/>
            <person name="Church G.M."/>
            <person name="Richardson P."/>
            <person name="Chisholm S.W."/>
        </authorList>
    </citation>
    <scope>NUCLEOTIDE SEQUENCE [LARGE SCALE GENOMIC DNA]</scope>
    <source>
        <strain evidence="12">MIT 9211</strain>
    </source>
</reference>
<comment type="subcellular location">
    <subcellularLocation>
        <location evidence="8">Cytoplasm</location>
    </subcellularLocation>
</comment>
<feature type="binding site" evidence="8">
    <location>
        <position position="139"/>
    </location>
    <ligand>
        <name>Mg(2+)</name>
        <dbReference type="ChEBI" id="CHEBI:18420"/>
    </ligand>
</feature>
<evidence type="ECO:0000259" key="10">
    <source>
        <dbReference type="PROSITE" id="PS50142"/>
    </source>
</evidence>
<sequence>MTHSKKTIISKERIQQIYNLLDKIVVNKSNLEFIKKSKSYCLNIFNEALTHTSTNSKTNHERLEFLGDAVLRLAASEYIEENFPNLKVGDRSALRAQLVSDEWLTKVGQEINIKQFMLIGPKAHKDKAASATLQAEATEAMIGALYECLKDIKSIKVWLKPYWDKTSKSVLEDPHRLNSKSALQEWSQGNGLDIPIYKNEELSQKHGDPRRFFCKVLINKKILGEGWGSSRKQAEKEAALKALNKLENP</sequence>
<dbReference type="InterPro" id="IPR036389">
    <property type="entry name" value="RNase_III_sf"/>
</dbReference>
<accession>A9BD45</accession>
<dbReference type="KEGG" id="pmj:P9211_17271"/>
<keyword evidence="8" id="KW-0963">Cytoplasm</keyword>
<dbReference type="HOGENOM" id="CLU_000907_1_3_3"/>
<keyword evidence="8" id="KW-0819">tRNA processing</keyword>
<dbReference type="SUPFAM" id="SSF69065">
    <property type="entry name" value="RNase III domain-like"/>
    <property type="match status" value="1"/>
</dbReference>
<keyword evidence="8" id="KW-0460">Magnesium</keyword>
<feature type="domain" description="DRBM" evidence="9">
    <location>
        <begin position="178"/>
        <end position="248"/>
    </location>
</feature>
<comment type="function">
    <text evidence="8">Digests double-stranded RNA. Involved in the processing of primary rRNA transcript to yield the immediate precursors to the large and small rRNAs (23S and 16S). Processes some mRNAs, and tRNAs when they are encoded in the rRNA operon. Processes pre-crRNA and tracrRNA of type II CRISPR loci if present in the organism.</text>
</comment>
<comment type="catalytic activity">
    <reaction evidence="1 8">
        <text>Endonucleolytic cleavage to 5'-phosphomonoester.</text>
        <dbReference type="EC" id="3.1.26.3"/>
    </reaction>
</comment>
<dbReference type="STRING" id="93059.P9211_17271"/>
<feature type="active site" evidence="8">
    <location>
        <position position="139"/>
    </location>
</feature>